<dbReference type="Pfam" id="PF00196">
    <property type="entry name" value="GerE"/>
    <property type="match status" value="1"/>
</dbReference>
<dbReference type="InterPro" id="IPR000792">
    <property type="entry name" value="Tscrpt_reg_LuxR_C"/>
</dbReference>
<dbReference type="RefSeq" id="WP_390193046.1">
    <property type="nucleotide sequence ID" value="NZ_JBHMEP010000002.1"/>
</dbReference>
<comment type="caution">
    <text evidence="5">The sequence shown here is derived from an EMBL/GenBank/DDBJ whole genome shotgun (WGS) entry which is preliminary data.</text>
</comment>
<organism evidence="5 6">
    <name type="scientific">Vibrio olivae</name>
    <dbReference type="NCBI Taxonomy" id="1243002"/>
    <lineage>
        <taxon>Bacteria</taxon>
        <taxon>Pseudomonadati</taxon>
        <taxon>Pseudomonadota</taxon>
        <taxon>Gammaproteobacteria</taxon>
        <taxon>Vibrionales</taxon>
        <taxon>Vibrionaceae</taxon>
        <taxon>Vibrio</taxon>
    </lineage>
</organism>
<reference evidence="5 6" key="1">
    <citation type="submission" date="2024-09" db="EMBL/GenBank/DDBJ databases">
        <authorList>
            <person name="Sun Q."/>
            <person name="Mori K."/>
        </authorList>
    </citation>
    <scope>NUCLEOTIDE SEQUENCE [LARGE SCALE GENOMIC DNA]</scope>
    <source>
        <strain evidence="5 6">CECT 8064</strain>
    </source>
</reference>
<keyword evidence="2" id="KW-0238">DNA-binding</keyword>
<accession>A0ABV5HNE0</accession>
<name>A0ABV5HNE0_9VIBR</name>
<sequence>MTEKSFSSIILLSNCTMQVKALCESLKNVLDLSIAITHPSQFLLAPTVTRKSLLIIDLDALNHETKSVMIESLTDLSVVTVLINAPDKMSFHEITKWKGIRGVFGKATDVERLQKGLAAICSGDNWLPRGVMSRMLELYESTHTPKVITKRPVEGPVNLTKRERQILEMMRSNQSNSQLADTLYISEHTVKTHLNNIFKKIQVRNKIEALAWLKDNHQ</sequence>
<dbReference type="EMBL" id="JBHMEP010000002">
    <property type="protein sequence ID" value="MFB9135755.1"/>
    <property type="molecule type" value="Genomic_DNA"/>
</dbReference>
<dbReference type="Pfam" id="PF21155">
    <property type="entry name" value="VpsT-like_REC"/>
    <property type="match status" value="1"/>
</dbReference>
<protein>
    <submittedName>
        <fullName evidence="5">LuxR C-terminal-related transcriptional regulator</fullName>
    </submittedName>
</protein>
<dbReference type="SMART" id="SM00421">
    <property type="entry name" value="HTH_LUXR"/>
    <property type="match status" value="1"/>
</dbReference>
<evidence type="ECO:0000313" key="6">
    <source>
        <dbReference type="Proteomes" id="UP001589645"/>
    </source>
</evidence>
<dbReference type="Gene3D" id="1.10.10.10">
    <property type="entry name" value="Winged helix-like DNA-binding domain superfamily/Winged helix DNA-binding domain"/>
    <property type="match status" value="1"/>
</dbReference>
<dbReference type="PANTHER" id="PTHR44688:SF16">
    <property type="entry name" value="DNA-BINDING TRANSCRIPTIONAL ACTIVATOR DEVR_DOSR"/>
    <property type="match status" value="1"/>
</dbReference>
<dbReference type="PROSITE" id="PS50043">
    <property type="entry name" value="HTH_LUXR_2"/>
    <property type="match status" value="1"/>
</dbReference>
<evidence type="ECO:0000256" key="3">
    <source>
        <dbReference type="ARBA" id="ARBA00023163"/>
    </source>
</evidence>
<proteinExistence type="predicted"/>
<dbReference type="SUPFAM" id="SSF46894">
    <property type="entry name" value="C-terminal effector domain of the bipartite response regulators"/>
    <property type="match status" value="1"/>
</dbReference>
<keyword evidence="6" id="KW-1185">Reference proteome</keyword>
<dbReference type="PRINTS" id="PR00038">
    <property type="entry name" value="HTHLUXR"/>
</dbReference>
<keyword evidence="1" id="KW-0805">Transcription regulation</keyword>
<gene>
    <name evidence="5" type="ORF">ACFFUV_12355</name>
</gene>
<evidence type="ECO:0000313" key="5">
    <source>
        <dbReference type="EMBL" id="MFB9135755.1"/>
    </source>
</evidence>
<feature type="domain" description="HTH luxR-type" evidence="4">
    <location>
        <begin position="152"/>
        <end position="217"/>
    </location>
</feature>
<dbReference type="CDD" id="cd06170">
    <property type="entry name" value="LuxR_C_like"/>
    <property type="match status" value="1"/>
</dbReference>
<dbReference type="InterPro" id="IPR016032">
    <property type="entry name" value="Sig_transdc_resp-reg_C-effctor"/>
</dbReference>
<dbReference type="Gene3D" id="3.40.50.2300">
    <property type="match status" value="1"/>
</dbReference>
<dbReference type="InterPro" id="IPR036388">
    <property type="entry name" value="WH-like_DNA-bd_sf"/>
</dbReference>
<dbReference type="Proteomes" id="UP001589645">
    <property type="component" value="Unassembled WGS sequence"/>
</dbReference>
<dbReference type="PANTHER" id="PTHR44688">
    <property type="entry name" value="DNA-BINDING TRANSCRIPTIONAL ACTIVATOR DEVR_DOSR"/>
    <property type="match status" value="1"/>
</dbReference>
<evidence type="ECO:0000256" key="2">
    <source>
        <dbReference type="ARBA" id="ARBA00023125"/>
    </source>
</evidence>
<evidence type="ECO:0000256" key="1">
    <source>
        <dbReference type="ARBA" id="ARBA00023015"/>
    </source>
</evidence>
<dbReference type="InterPro" id="IPR049151">
    <property type="entry name" value="CsgD-like_REC"/>
</dbReference>
<keyword evidence="3" id="KW-0804">Transcription</keyword>
<evidence type="ECO:0000259" key="4">
    <source>
        <dbReference type="PROSITE" id="PS50043"/>
    </source>
</evidence>